<keyword evidence="8" id="KW-1185">Reference proteome</keyword>
<dbReference type="EC" id="2.4.1.17" evidence="2"/>
<evidence type="ECO:0000256" key="3">
    <source>
        <dbReference type="ARBA" id="ARBA00022676"/>
    </source>
</evidence>
<protein>
    <recommendedName>
        <fullName evidence="2">glucuronosyltransferase</fullName>
        <ecNumber evidence="2">2.4.1.17</ecNumber>
    </recommendedName>
</protein>
<evidence type="ECO:0000256" key="1">
    <source>
        <dbReference type="ARBA" id="ARBA00009995"/>
    </source>
</evidence>
<organism evidence="7 8">
    <name type="scientific">Pristionchus entomophagus</name>
    <dbReference type="NCBI Taxonomy" id="358040"/>
    <lineage>
        <taxon>Eukaryota</taxon>
        <taxon>Metazoa</taxon>
        <taxon>Ecdysozoa</taxon>
        <taxon>Nematoda</taxon>
        <taxon>Chromadorea</taxon>
        <taxon>Rhabditida</taxon>
        <taxon>Rhabditina</taxon>
        <taxon>Diplogasteromorpha</taxon>
        <taxon>Diplogasteroidea</taxon>
        <taxon>Neodiplogasteridae</taxon>
        <taxon>Pristionchus</taxon>
    </lineage>
</organism>
<comment type="caution">
    <text evidence="7">The sequence shown here is derived from an EMBL/GenBank/DDBJ whole genome shotgun (WGS) entry which is preliminary data.</text>
</comment>
<dbReference type="InterPro" id="IPR002213">
    <property type="entry name" value="UDP_glucos_trans"/>
</dbReference>
<dbReference type="PANTHER" id="PTHR48043">
    <property type="entry name" value="EG:EG0003.4 PROTEIN-RELATED"/>
    <property type="match status" value="1"/>
</dbReference>
<feature type="non-terminal residue" evidence="7">
    <location>
        <position position="1"/>
    </location>
</feature>
<dbReference type="PANTHER" id="PTHR48043:SF23">
    <property type="entry name" value="UDP-GLUCURONOSYLTRANSFERASE"/>
    <property type="match status" value="1"/>
</dbReference>
<evidence type="ECO:0000256" key="2">
    <source>
        <dbReference type="ARBA" id="ARBA00012544"/>
    </source>
</evidence>
<dbReference type="Pfam" id="PF00201">
    <property type="entry name" value="UDPGT"/>
    <property type="match status" value="1"/>
</dbReference>
<keyword evidence="5" id="KW-0732">Signal</keyword>
<name>A0AAV5TGA3_9BILA</name>
<comment type="similarity">
    <text evidence="1">Belongs to the UDP-glycosyltransferase family.</text>
</comment>
<dbReference type="Proteomes" id="UP001432027">
    <property type="component" value="Unassembled WGS sequence"/>
</dbReference>
<accession>A0AAV5TGA3</accession>
<dbReference type="AlphaFoldDB" id="A0AAV5TGA3"/>
<keyword evidence="4" id="KW-0808">Transferase</keyword>
<dbReference type="InterPro" id="IPR050271">
    <property type="entry name" value="UDP-glycosyltransferase"/>
</dbReference>
<feature type="non-terminal residue" evidence="7">
    <location>
        <position position="245"/>
    </location>
</feature>
<evidence type="ECO:0000256" key="4">
    <source>
        <dbReference type="ARBA" id="ARBA00022679"/>
    </source>
</evidence>
<dbReference type="SUPFAM" id="SSF53756">
    <property type="entry name" value="UDP-Glycosyltransferase/glycogen phosphorylase"/>
    <property type="match status" value="1"/>
</dbReference>
<sequence length="245" mass="27453">IDDTAFNFFDLNDFNPIIPPLMGPMMAQCYGLSCAKVLREAGLIERLRAENYDVYISENFDVCGAALARAIAPKTTIGSYSSALAGEHFTEFGIPEAISYRPAAYMSKLDVQSIVDRAWNMYASLHYKLSFWFTRHYVDSLMREHFGDEYPSVAAQSGNVAYVFTNTDPLLDYASPTMARVIEIAGIGAKPAMTLNKFWTDVLMRRESTILFSLGSVVKATQLVPEMKLAILETMSLFPDITFIW</sequence>
<evidence type="ECO:0000256" key="6">
    <source>
        <dbReference type="ARBA" id="ARBA00047475"/>
    </source>
</evidence>
<evidence type="ECO:0000256" key="5">
    <source>
        <dbReference type="ARBA" id="ARBA00022729"/>
    </source>
</evidence>
<proteinExistence type="inferred from homology"/>
<dbReference type="EMBL" id="BTSX01000004">
    <property type="protein sequence ID" value="GMS92700.1"/>
    <property type="molecule type" value="Genomic_DNA"/>
</dbReference>
<evidence type="ECO:0000313" key="7">
    <source>
        <dbReference type="EMBL" id="GMS92700.1"/>
    </source>
</evidence>
<keyword evidence="3" id="KW-0328">Glycosyltransferase</keyword>
<dbReference type="GO" id="GO:0015020">
    <property type="term" value="F:glucuronosyltransferase activity"/>
    <property type="evidence" value="ECO:0007669"/>
    <property type="project" value="UniProtKB-EC"/>
</dbReference>
<comment type="catalytic activity">
    <reaction evidence="6">
        <text>glucuronate acceptor + UDP-alpha-D-glucuronate = acceptor beta-D-glucuronoside + UDP + H(+)</text>
        <dbReference type="Rhea" id="RHEA:21032"/>
        <dbReference type="ChEBI" id="CHEBI:15378"/>
        <dbReference type="ChEBI" id="CHEBI:58052"/>
        <dbReference type="ChEBI" id="CHEBI:58223"/>
        <dbReference type="ChEBI" id="CHEBI:132367"/>
        <dbReference type="ChEBI" id="CHEBI:132368"/>
        <dbReference type="EC" id="2.4.1.17"/>
    </reaction>
</comment>
<reference evidence="7" key="1">
    <citation type="submission" date="2023-10" db="EMBL/GenBank/DDBJ databases">
        <title>Genome assembly of Pristionchus species.</title>
        <authorList>
            <person name="Yoshida K."/>
            <person name="Sommer R.J."/>
        </authorList>
    </citation>
    <scope>NUCLEOTIDE SEQUENCE</scope>
    <source>
        <strain evidence="7">RS0144</strain>
    </source>
</reference>
<gene>
    <name evidence="7" type="ORF">PENTCL1PPCAC_14875</name>
</gene>
<evidence type="ECO:0000313" key="8">
    <source>
        <dbReference type="Proteomes" id="UP001432027"/>
    </source>
</evidence>